<reference evidence="2 3" key="1">
    <citation type="submission" date="2024-04" db="EMBL/GenBank/DDBJ databases">
        <title>Draft genome sequence of Pseudophaeobacter arcticus NBRC 116598.</title>
        <authorList>
            <person name="Miyakawa T."/>
            <person name="Kusuya Y."/>
            <person name="Miura T."/>
        </authorList>
    </citation>
    <scope>NUCLEOTIDE SEQUENCE [LARGE SCALE GENOMIC DNA]</scope>
    <source>
        <strain evidence="2 3">SU-CL00105</strain>
    </source>
</reference>
<accession>A0ABQ0AHE4</accession>
<feature type="signal peptide" evidence="1">
    <location>
        <begin position="1"/>
        <end position="22"/>
    </location>
</feature>
<sequence>MRLIISILFLLLPALLPAWAQAACTGTDLRTTLSPQDQSWIDTRIADAPFAEGNHWIAQRGARRIHVIGTLHLNDPRLKAITARLEPVLAAADTLLLEITPEDEAKLQARLGKTPELMFITQGPSLIDRLSTDDWATLSGMAQKHGIPGWMAAKMRPWFLAMSMSVPPCLRGSKASKLGLDKRLQKQAKGTDIPMLSLEDPITILQAMNAETLDEQLRQMQLSLSLMGQGADEFVTLTHSYFEQTSWRYLAMVERRFYQSSTFEEDEARQLWDEAMDLMLVHRNAAWIPVIEATEGTTLVVAVGALHLPGETGILNLLQQQGYSLTRAAF</sequence>
<dbReference type="InterPro" id="IPR047111">
    <property type="entry name" value="YbaP-like"/>
</dbReference>
<evidence type="ECO:0000313" key="3">
    <source>
        <dbReference type="Proteomes" id="UP001441944"/>
    </source>
</evidence>
<organism evidence="2 3">
    <name type="scientific">Pseudophaeobacter arcticus</name>
    <dbReference type="NCBI Taxonomy" id="385492"/>
    <lineage>
        <taxon>Bacteria</taxon>
        <taxon>Pseudomonadati</taxon>
        <taxon>Pseudomonadota</taxon>
        <taxon>Alphaproteobacteria</taxon>
        <taxon>Rhodobacterales</taxon>
        <taxon>Paracoccaceae</taxon>
        <taxon>Pseudophaeobacter</taxon>
    </lineage>
</organism>
<dbReference type="Pfam" id="PF01963">
    <property type="entry name" value="TraB_PrgY_gumN"/>
    <property type="match status" value="1"/>
</dbReference>
<proteinExistence type="predicted"/>
<dbReference type="RefSeq" id="WP_353397181.1">
    <property type="nucleotide sequence ID" value="NZ_BAABWU010000002.1"/>
</dbReference>
<protein>
    <submittedName>
        <fullName evidence="2">TraB/GumN family protein</fullName>
    </submittedName>
</protein>
<dbReference type="EMBL" id="BAABWU010000002">
    <property type="protein sequence ID" value="GAA6195297.1"/>
    <property type="molecule type" value="Genomic_DNA"/>
</dbReference>
<dbReference type="CDD" id="cd14789">
    <property type="entry name" value="Tiki"/>
    <property type="match status" value="1"/>
</dbReference>
<keyword evidence="1" id="KW-0732">Signal</keyword>
<dbReference type="InterPro" id="IPR002816">
    <property type="entry name" value="TraB/PrgY/GumN_fam"/>
</dbReference>
<feature type="chain" id="PRO_5047006090" evidence="1">
    <location>
        <begin position="23"/>
        <end position="330"/>
    </location>
</feature>
<keyword evidence="3" id="KW-1185">Reference proteome</keyword>
<evidence type="ECO:0000313" key="2">
    <source>
        <dbReference type="EMBL" id="GAA6195297.1"/>
    </source>
</evidence>
<dbReference type="PANTHER" id="PTHR40590">
    <property type="entry name" value="CYTOPLASMIC PROTEIN-RELATED"/>
    <property type="match status" value="1"/>
</dbReference>
<evidence type="ECO:0000256" key="1">
    <source>
        <dbReference type="SAM" id="SignalP"/>
    </source>
</evidence>
<dbReference type="PANTHER" id="PTHR40590:SF1">
    <property type="entry name" value="CYTOPLASMIC PROTEIN"/>
    <property type="match status" value="1"/>
</dbReference>
<gene>
    <name evidence="2" type="ORF">NBRC116598_07410</name>
</gene>
<name>A0ABQ0AHE4_9RHOB</name>
<comment type="caution">
    <text evidence="2">The sequence shown here is derived from an EMBL/GenBank/DDBJ whole genome shotgun (WGS) entry which is preliminary data.</text>
</comment>
<dbReference type="Proteomes" id="UP001441944">
    <property type="component" value="Unassembled WGS sequence"/>
</dbReference>